<dbReference type="EMBL" id="BAAARN010000001">
    <property type="protein sequence ID" value="GAA2731125.1"/>
    <property type="molecule type" value="Genomic_DNA"/>
</dbReference>
<keyword evidence="1" id="KW-1133">Transmembrane helix</keyword>
<keyword evidence="1" id="KW-0472">Membrane</keyword>
<keyword evidence="1" id="KW-0812">Transmembrane</keyword>
<feature type="transmembrane region" description="Helical" evidence="1">
    <location>
        <begin position="15"/>
        <end position="38"/>
    </location>
</feature>
<sequence>MAQERAGPGVSWDRVYSVAGNIVAPATALSTLLFYFGYVSTRAQYLYFGLDVDSIGLSTQGFVMRSPGPLLVPLLVLVLLVAAALAVHRWLAPRLTRHAAVALGVGLGLLAAGLVLLLGYAVVGGWTYYPLVTPSLMALGGSLTAYTLGLRAASVRLRAALWITVAAAVFWANATLAQWSGTGLAQEQAGHLEDLPRVVVDTRERLYLRSPDVTETALPFEEGQTFRYRYRGLRLLVQNGDRMFLVPCTEKLSPCPHRSGSATLVVRWNDATRVQFLAP</sequence>
<name>A0ABN3UEG5_9MICO</name>
<keyword evidence="3" id="KW-1185">Reference proteome</keyword>
<feature type="transmembrane region" description="Helical" evidence="1">
    <location>
        <begin position="128"/>
        <end position="148"/>
    </location>
</feature>
<accession>A0ABN3UEG5</accession>
<feature type="transmembrane region" description="Helical" evidence="1">
    <location>
        <begin position="99"/>
        <end position="122"/>
    </location>
</feature>
<dbReference type="Proteomes" id="UP001501326">
    <property type="component" value="Unassembled WGS sequence"/>
</dbReference>
<evidence type="ECO:0000256" key="1">
    <source>
        <dbReference type="SAM" id="Phobius"/>
    </source>
</evidence>
<dbReference type="RefSeq" id="WP_344189749.1">
    <property type="nucleotide sequence ID" value="NZ_BAAARN010000001.1"/>
</dbReference>
<feature type="transmembrane region" description="Helical" evidence="1">
    <location>
        <begin position="70"/>
        <end position="87"/>
    </location>
</feature>
<evidence type="ECO:0000313" key="2">
    <source>
        <dbReference type="EMBL" id="GAA2731125.1"/>
    </source>
</evidence>
<comment type="caution">
    <text evidence="2">The sequence shown here is derived from an EMBL/GenBank/DDBJ whole genome shotgun (WGS) entry which is preliminary data.</text>
</comment>
<organism evidence="2 3">
    <name type="scientific">Pedococcus aerophilus</name>
    <dbReference type="NCBI Taxonomy" id="436356"/>
    <lineage>
        <taxon>Bacteria</taxon>
        <taxon>Bacillati</taxon>
        <taxon>Actinomycetota</taxon>
        <taxon>Actinomycetes</taxon>
        <taxon>Micrococcales</taxon>
        <taxon>Intrasporangiaceae</taxon>
        <taxon>Pedococcus</taxon>
    </lineage>
</organism>
<reference evidence="2 3" key="1">
    <citation type="journal article" date="2019" name="Int. J. Syst. Evol. Microbiol.">
        <title>The Global Catalogue of Microorganisms (GCM) 10K type strain sequencing project: providing services to taxonomists for standard genome sequencing and annotation.</title>
        <authorList>
            <consortium name="The Broad Institute Genomics Platform"/>
            <consortium name="The Broad Institute Genome Sequencing Center for Infectious Disease"/>
            <person name="Wu L."/>
            <person name="Ma J."/>
        </authorList>
    </citation>
    <scope>NUCLEOTIDE SEQUENCE [LARGE SCALE GENOMIC DNA]</scope>
    <source>
        <strain evidence="2 3">JCM 16378</strain>
    </source>
</reference>
<evidence type="ECO:0000313" key="3">
    <source>
        <dbReference type="Proteomes" id="UP001501326"/>
    </source>
</evidence>
<gene>
    <name evidence="2" type="ORF">GCM10009867_03990</name>
</gene>
<proteinExistence type="predicted"/>
<feature type="transmembrane region" description="Helical" evidence="1">
    <location>
        <begin position="160"/>
        <end position="179"/>
    </location>
</feature>
<protein>
    <submittedName>
        <fullName evidence="2">Uncharacterized protein</fullName>
    </submittedName>
</protein>